<proteinExistence type="inferred from homology"/>
<dbReference type="KEGG" id="psuu:Psuf_058530"/>
<dbReference type="RefSeq" id="WP_173160020.1">
    <property type="nucleotide sequence ID" value="NZ_AP022871.1"/>
</dbReference>
<dbReference type="Gene3D" id="3.30.530.20">
    <property type="match status" value="1"/>
</dbReference>
<dbReference type="CDD" id="cd07814">
    <property type="entry name" value="SRPBCC_CalC_Aha1-like"/>
    <property type="match status" value="1"/>
</dbReference>
<dbReference type="InterPro" id="IPR013538">
    <property type="entry name" value="ASHA1/2-like_C"/>
</dbReference>
<dbReference type="SUPFAM" id="SSF55961">
    <property type="entry name" value="Bet v1-like"/>
    <property type="match status" value="1"/>
</dbReference>
<organism evidence="3 4">
    <name type="scientific">Phytohabitans suffuscus</name>
    <dbReference type="NCBI Taxonomy" id="624315"/>
    <lineage>
        <taxon>Bacteria</taxon>
        <taxon>Bacillati</taxon>
        <taxon>Actinomycetota</taxon>
        <taxon>Actinomycetes</taxon>
        <taxon>Micromonosporales</taxon>
        <taxon>Micromonosporaceae</taxon>
    </lineage>
</organism>
<dbReference type="AlphaFoldDB" id="A0A6F8YQW8"/>
<reference evidence="3 4" key="1">
    <citation type="submission" date="2020-03" db="EMBL/GenBank/DDBJ databases">
        <title>Whole genome shotgun sequence of Phytohabitans suffuscus NBRC 105367.</title>
        <authorList>
            <person name="Komaki H."/>
            <person name="Tamura T."/>
        </authorList>
    </citation>
    <scope>NUCLEOTIDE SEQUENCE [LARGE SCALE GENOMIC DNA]</scope>
    <source>
        <strain evidence="3 4">NBRC 105367</strain>
    </source>
</reference>
<gene>
    <name evidence="3" type="ORF">Psuf_058530</name>
</gene>
<feature type="domain" description="Activator of Hsp90 ATPase homologue 1/2-like C-terminal" evidence="2">
    <location>
        <begin position="25"/>
        <end position="141"/>
    </location>
</feature>
<reference evidence="3 4" key="2">
    <citation type="submission" date="2020-03" db="EMBL/GenBank/DDBJ databases">
        <authorList>
            <person name="Ichikawa N."/>
            <person name="Kimura A."/>
            <person name="Kitahashi Y."/>
            <person name="Uohara A."/>
        </authorList>
    </citation>
    <scope>NUCLEOTIDE SEQUENCE [LARGE SCALE GENOMIC DNA]</scope>
    <source>
        <strain evidence="3 4">NBRC 105367</strain>
    </source>
</reference>
<dbReference type="InterPro" id="IPR023393">
    <property type="entry name" value="START-like_dom_sf"/>
</dbReference>
<protein>
    <recommendedName>
        <fullName evidence="2">Activator of Hsp90 ATPase homologue 1/2-like C-terminal domain-containing protein</fullName>
    </recommendedName>
</protein>
<dbReference type="EMBL" id="AP022871">
    <property type="protein sequence ID" value="BCB88540.1"/>
    <property type="molecule type" value="Genomic_DNA"/>
</dbReference>
<keyword evidence="4" id="KW-1185">Reference proteome</keyword>
<evidence type="ECO:0000313" key="4">
    <source>
        <dbReference type="Proteomes" id="UP000503011"/>
    </source>
</evidence>
<name>A0A6F8YQW8_9ACTN</name>
<dbReference type="Pfam" id="PF08327">
    <property type="entry name" value="AHSA1"/>
    <property type="match status" value="1"/>
</dbReference>
<accession>A0A6F8YQW8</accession>
<sequence length="154" mass="17727">MTEPIRPPDLSARPYGLVVERTFPVPPPALFHAWTAGFDTWFAEPGAIMLTPEVDRPYFFETFHAGQRHPHYGRFLRVEPDRLLELTWLNEAGTRGHETVLTVELRPEGEGTAQRLTHRGFPDDRTRAEHEDAWRLLLERLLLPVLEGRGRGLL</sequence>
<evidence type="ECO:0000256" key="1">
    <source>
        <dbReference type="ARBA" id="ARBA00006817"/>
    </source>
</evidence>
<evidence type="ECO:0000259" key="2">
    <source>
        <dbReference type="Pfam" id="PF08327"/>
    </source>
</evidence>
<evidence type="ECO:0000313" key="3">
    <source>
        <dbReference type="EMBL" id="BCB88540.1"/>
    </source>
</evidence>
<comment type="similarity">
    <text evidence="1">Belongs to the AHA1 family.</text>
</comment>
<dbReference type="Proteomes" id="UP000503011">
    <property type="component" value="Chromosome"/>
</dbReference>